<evidence type="ECO:0000313" key="4">
    <source>
        <dbReference type="Proteomes" id="UP000052978"/>
    </source>
</evidence>
<name>S7NKZ7_MYOBR</name>
<feature type="signal peptide" evidence="2">
    <location>
        <begin position="1"/>
        <end position="21"/>
    </location>
</feature>
<dbReference type="Proteomes" id="UP000052978">
    <property type="component" value="Unassembled WGS sequence"/>
</dbReference>
<sequence length="55" mass="6035">MEEMHLRMGTLLLGLSAGAEAVGGWAQWVGADLNNIFPTQDDDVDTKKQKTDEDD</sequence>
<organism evidence="3 4">
    <name type="scientific">Myotis brandtii</name>
    <name type="common">Brandt's bat</name>
    <dbReference type="NCBI Taxonomy" id="109478"/>
    <lineage>
        <taxon>Eukaryota</taxon>
        <taxon>Metazoa</taxon>
        <taxon>Chordata</taxon>
        <taxon>Craniata</taxon>
        <taxon>Vertebrata</taxon>
        <taxon>Euteleostomi</taxon>
        <taxon>Mammalia</taxon>
        <taxon>Eutheria</taxon>
        <taxon>Laurasiatheria</taxon>
        <taxon>Chiroptera</taxon>
        <taxon>Yangochiroptera</taxon>
        <taxon>Vespertilionidae</taxon>
        <taxon>Myotis</taxon>
    </lineage>
</organism>
<feature type="region of interest" description="Disordered" evidence="1">
    <location>
        <begin position="36"/>
        <end position="55"/>
    </location>
</feature>
<feature type="compositionally biased region" description="Basic and acidic residues" evidence="1">
    <location>
        <begin position="45"/>
        <end position="55"/>
    </location>
</feature>
<protein>
    <submittedName>
        <fullName evidence="3">Uncharacterized protein</fullName>
    </submittedName>
</protein>
<dbReference type="AlphaFoldDB" id="S7NKZ7"/>
<reference evidence="3 4" key="1">
    <citation type="journal article" date="2013" name="Nat. Commun.">
        <title>Genome analysis reveals insights into physiology and longevity of the Brandt's bat Myotis brandtii.</title>
        <authorList>
            <person name="Seim I."/>
            <person name="Fang X."/>
            <person name="Xiong Z."/>
            <person name="Lobanov A.V."/>
            <person name="Huang Z."/>
            <person name="Ma S."/>
            <person name="Feng Y."/>
            <person name="Turanov A.A."/>
            <person name="Zhu Y."/>
            <person name="Lenz T.L."/>
            <person name="Gerashchenko M.V."/>
            <person name="Fan D."/>
            <person name="Hee Yim S."/>
            <person name="Yao X."/>
            <person name="Jordan D."/>
            <person name="Xiong Y."/>
            <person name="Ma Y."/>
            <person name="Lyapunov A.N."/>
            <person name="Chen G."/>
            <person name="Kulakova O.I."/>
            <person name="Sun Y."/>
            <person name="Lee S.G."/>
            <person name="Bronson R.T."/>
            <person name="Moskalev A.A."/>
            <person name="Sunyaev S.R."/>
            <person name="Zhang G."/>
            <person name="Krogh A."/>
            <person name="Wang J."/>
            <person name="Gladyshev V.N."/>
        </authorList>
    </citation>
    <scope>NUCLEOTIDE SEQUENCE [LARGE SCALE GENOMIC DNA]</scope>
</reference>
<evidence type="ECO:0000256" key="2">
    <source>
        <dbReference type="SAM" id="SignalP"/>
    </source>
</evidence>
<keyword evidence="2" id="KW-0732">Signal</keyword>
<evidence type="ECO:0000256" key="1">
    <source>
        <dbReference type="SAM" id="MobiDB-lite"/>
    </source>
</evidence>
<evidence type="ECO:0000313" key="3">
    <source>
        <dbReference type="EMBL" id="EPQ18121.1"/>
    </source>
</evidence>
<feature type="chain" id="PRO_5004543700" evidence="2">
    <location>
        <begin position="22"/>
        <end position="55"/>
    </location>
</feature>
<dbReference type="EMBL" id="KE164457">
    <property type="protein sequence ID" value="EPQ18121.1"/>
    <property type="molecule type" value="Genomic_DNA"/>
</dbReference>
<accession>S7NKZ7</accession>
<gene>
    <name evidence="3" type="ORF">D623_10015518</name>
</gene>
<proteinExistence type="predicted"/>
<keyword evidence="4" id="KW-1185">Reference proteome</keyword>